<dbReference type="EMBL" id="BARS01022431">
    <property type="protein sequence ID" value="GAG13663.1"/>
    <property type="molecule type" value="Genomic_DNA"/>
</dbReference>
<comment type="cofactor">
    <cofactor evidence="1">
        <name>[4Fe-4S] cluster</name>
        <dbReference type="ChEBI" id="CHEBI:49883"/>
    </cofactor>
</comment>
<sequence length="247" mass="28032">MSTDLLLLHAPSVYDFRQKTILYGPVSEQIPSSPIFEMYPIGFTSIAEYLGRAGYQVRIVNLAVRMLNDVNFNAEQMIKRLKSPVFGIDLHWMLHCHGSIEVARLVKKHHPDSKVIFGGFSSSYFYRELMQYPEIDYVMRGDSTEEPLRQLMDSIKNGQSPENVPNLVWRDSRGAVRENPFSHVPADLNNLMVGHYGNVLRSVIKYRDLASYIPFKGWADYPITAAFTCRGCTENCVICGGSAPAFR</sequence>
<dbReference type="SFLD" id="SFLDG01082">
    <property type="entry name" value="B12-binding_domain_containing"/>
    <property type="match status" value="1"/>
</dbReference>
<evidence type="ECO:0000256" key="3">
    <source>
        <dbReference type="ARBA" id="ARBA00022723"/>
    </source>
</evidence>
<evidence type="ECO:0000256" key="4">
    <source>
        <dbReference type="ARBA" id="ARBA00023004"/>
    </source>
</evidence>
<dbReference type="Pfam" id="PF02310">
    <property type="entry name" value="B12-binding"/>
    <property type="match status" value="1"/>
</dbReference>
<gene>
    <name evidence="7" type="ORF">S01H1_35865</name>
</gene>
<keyword evidence="5" id="KW-0411">Iron-sulfur</keyword>
<reference evidence="7" key="1">
    <citation type="journal article" date="2014" name="Front. Microbiol.">
        <title>High frequency of phylogenetically diverse reductive dehalogenase-homologous genes in deep subseafloor sedimentary metagenomes.</title>
        <authorList>
            <person name="Kawai M."/>
            <person name="Futagami T."/>
            <person name="Toyoda A."/>
            <person name="Takaki Y."/>
            <person name="Nishi S."/>
            <person name="Hori S."/>
            <person name="Arai W."/>
            <person name="Tsubouchi T."/>
            <person name="Morono Y."/>
            <person name="Uchiyama I."/>
            <person name="Ito T."/>
            <person name="Fujiyama A."/>
            <person name="Inagaki F."/>
            <person name="Takami H."/>
        </authorList>
    </citation>
    <scope>NUCLEOTIDE SEQUENCE</scope>
    <source>
        <strain evidence="7">Expedition CK06-06</strain>
    </source>
</reference>
<evidence type="ECO:0000256" key="1">
    <source>
        <dbReference type="ARBA" id="ARBA00001966"/>
    </source>
</evidence>
<dbReference type="Gene3D" id="3.40.50.280">
    <property type="entry name" value="Cobalamin-binding domain"/>
    <property type="match status" value="1"/>
</dbReference>
<dbReference type="CDD" id="cd02068">
    <property type="entry name" value="radical_SAM_B12_BD"/>
    <property type="match status" value="1"/>
</dbReference>
<dbReference type="PANTHER" id="PTHR43409">
    <property type="entry name" value="ANAEROBIC MAGNESIUM-PROTOPORPHYRIN IX MONOMETHYL ESTER CYCLASE-RELATED"/>
    <property type="match status" value="1"/>
</dbReference>
<keyword evidence="2" id="KW-0949">S-adenosyl-L-methionine</keyword>
<accession>X0VMF8</accession>
<evidence type="ECO:0000259" key="6">
    <source>
        <dbReference type="PROSITE" id="PS51332"/>
    </source>
</evidence>
<feature type="non-terminal residue" evidence="7">
    <location>
        <position position="247"/>
    </location>
</feature>
<dbReference type="GO" id="GO:0003824">
    <property type="term" value="F:catalytic activity"/>
    <property type="evidence" value="ECO:0007669"/>
    <property type="project" value="InterPro"/>
</dbReference>
<keyword evidence="3" id="KW-0479">Metal-binding</keyword>
<protein>
    <recommendedName>
        <fullName evidence="6">B12-binding domain-containing protein</fullName>
    </recommendedName>
</protein>
<evidence type="ECO:0000256" key="5">
    <source>
        <dbReference type="ARBA" id="ARBA00023014"/>
    </source>
</evidence>
<evidence type="ECO:0000313" key="7">
    <source>
        <dbReference type="EMBL" id="GAG13663.1"/>
    </source>
</evidence>
<dbReference type="AlphaFoldDB" id="X0VMF8"/>
<dbReference type="InterPro" id="IPR007197">
    <property type="entry name" value="rSAM"/>
</dbReference>
<comment type="caution">
    <text evidence="7">The sequence shown here is derived from an EMBL/GenBank/DDBJ whole genome shotgun (WGS) entry which is preliminary data.</text>
</comment>
<feature type="domain" description="B12-binding" evidence="6">
    <location>
        <begin position="18"/>
        <end position="162"/>
    </location>
</feature>
<dbReference type="PANTHER" id="PTHR43409:SF7">
    <property type="entry name" value="BLL1977 PROTEIN"/>
    <property type="match status" value="1"/>
</dbReference>
<evidence type="ECO:0000256" key="2">
    <source>
        <dbReference type="ARBA" id="ARBA00022691"/>
    </source>
</evidence>
<dbReference type="GO" id="GO:0046872">
    <property type="term" value="F:metal ion binding"/>
    <property type="evidence" value="ECO:0007669"/>
    <property type="project" value="UniProtKB-KW"/>
</dbReference>
<dbReference type="PROSITE" id="PS51332">
    <property type="entry name" value="B12_BINDING"/>
    <property type="match status" value="1"/>
</dbReference>
<dbReference type="SFLD" id="SFLDS00029">
    <property type="entry name" value="Radical_SAM"/>
    <property type="match status" value="1"/>
</dbReference>
<dbReference type="SUPFAM" id="SSF52242">
    <property type="entry name" value="Cobalamin (vitamin B12)-binding domain"/>
    <property type="match status" value="1"/>
</dbReference>
<name>X0VMF8_9ZZZZ</name>
<keyword evidence="4" id="KW-0408">Iron</keyword>
<dbReference type="GO" id="GO:0051536">
    <property type="term" value="F:iron-sulfur cluster binding"/>
    <property type="evidence" value="ECO:0007669"/>
    <property type="project" value="UniProtKB-KW"/>
</dbReference>
<dbReference type="GO" id="GO:0031419">
    <property type="term" value="F:cobalamin binding"/>
    <property type="evidence" value="ECO:0007669"/>
    <property type="project" value="InterPro"/>
</dbReference>
<proteinExistence type="predicted"/>
<organism evidence="7">
    <name type="scientific">marine sediment metagenome</name>
    <dbReference type="NCBI Taxonomy" id="412755"/>
    <lineage>
        <taxon>unclassified sequences</taxon>
        <taxon>metagenomes</taxon>
        <taxon>ecological metagenomes</taxon>
    </lineage>
</organism>
<dbReference type="InterPro" id="IPR051198">
    <property type="entry name" value="BchE-like"/>
</dbReference>
<dbReference type="InterPro" id="IPR036724">
    <property type="entry name" value="Cobalamin-bd_sf"/>
</dbReference>
<dbReference type="InterPro" id="IPR006158">
    <property type="entry name" value="Cobalamin-bd"/>
</dbReference>